<evidence type="ECO:0000256" key="4">
    <source>
        <dbReference type="ARBA" id="ARBA00022701"/>
    </source>
</evidence>
<comment type="similarity">
    <text evidence="2">Belongs to the TPX2 family.</text>
</comment>
<dbReference type="GO" id="GO:0008017">
    <property type="term" value="F:microtubule binding"/>
    <property type="evidence" value="ECO:0000318"/>
    <property type="project" value="GO_Central"/>
</dbReference>
<name>A0A804LQX4_MAIZE</name>
<evidence type="ECO:0000256" key="5">
    <source>
        <dbReference type="ARBA" id="ARBA00023212"/>
    </source>
</evidence>
<dbReference type="GO" id="GO:0005880">
    <property type="term" value="C:nuclear microtubule"/>
    <property type="evidence" value="ECO:0000318"/>
    <property type="project" value="GO_Central"/>
</dbReference>
<dbReference type="InterPro" id="IPR027329">
    <property type="entry name" value="TPX2_C"/>
</dbReference>
<feature type="compositionally biased region" description="Basic and acidic residues" evidence="6">
    <location>
        <begin position="267"/>
        <end position="281"/>
    </location>
</feature>
<dbReference type="InterPro" id="IPR009675">
    <property type="entry name" value="TPX2_fam"/>
</dbReference>
<evidence type="ECO:0000259" key="7">
    <source>
        <dbReference type="Pfam" id="PF06886"/>
    </source>
</evidence>
<dbReference type="GO" id="GO:0090307">
    <property type="term" value="P:mitotic spindle assembly"/>
    <property type="evidence" value="ECO:0000318"/>
    <property type="project" value="GO_Central"/>
</dbReference>
<dbReference type="Pfam" id="PF06886">
    <property type="entry name" value="TPX2"/>
    <property type="match status" value="1"/>
</dbReference>
<accession>A0A804LQX4</accession>
<dbReference type="AlphaFoldDB" id="A0A804LQX4"/>
<dbReference type="InParanoid" id="A0A804LQX4"/>
<dbReference type="PANTHER" id="PTHR14326:SF25">
    <property type="entry name" value="OS12G0577000 PROTEIN"/>
    <property type="match status" value="1"/>
</dbReference>
<dbReference type="GO" id="GO:0060236">
    <property type="term" value="P:regulation of mitotic spindle organization"/>
    <property type="evidence" value="ECO:0007669"/>
    <property type="project" value="InterPro"/>
</dbReference>
<feature type="region of interest" description="Disordered" evidence="6">
    <location>
        <begin position="251"/>
        <end position="290"/>
    </location>
</feature>
<feature type="region of interest" description="Disordered" evidence="6">
    <location>
        <begin position="30"/>
        <end position="59"/>
    </location>
</feature>
<evidence type="ECO:0000256" key="1">
    <source>
        <dbReference type="ARBA" id="ARBA00004245"/>
    </source>
</evidence>
<feature type="region of interest" description="Disordered" evidence="6">
    <location>
        <begin position="469"/>
        <end position="494"/>
    </location>
</feature>
<dbReference type="FunCoup" id="A0A804LQX4">
    <property type="interactions" value="492"/>
</dbReference>
<feature type="region of interest" description="Disordered" evidence="6">
    <location>
        <begin position="157"/>
        <end position="185"/>
    </location>
</feature>
<dbReference type="GO" id="GO:0005819">
    <property type="term" value="C:spindle"/>
    <property type="evidence" value="ECO:0007669"/>
    <property type="project" value="InterPro"/>
</dbReference>
<evidence type="ECO:0000256" key="3">
    <source>
        <dbReference type="ARBA" id="ARBA00022490"/>
    </source>
</evidence>
<keyword evidence="9" id="KW-1185">Reference proteome</keyword>
<evidence type="ECO:0000256" key="6">
    <source>
        <dbReference type="SAM" id="MobiDB-lite"/>
    </source>
</evidence>
<dbReference type="EnsemblPlants" id="Zm00001eb029570_T002">
    <property type="protein sequence ID" value="Zm00001eb029570_P002"/>
    <property type="gene ID" value="Zm00001eb029570"/>
</dbReference>
<dbReference type="PANTHER" id="PTHR14326">
    <property type="entry name" value="TARGETING PROTEIN FOR XKLP2"/>
    <property type="match status" value="1"/>
</dbReference>
<keyword evidence="3" id="KW-0963">Cytoplasm</keyword>
<evidence type="ECO:0000313" key="9">
    <source>
        <dbReference type="Proteomes" id="UP000007305"/>
    </source>
</evidence>
<comment type="subcellular location">
    <subcellularLocation>
        <location evidence="1">Cytoplasm</location>
        <location evidence="1">Cytoskeleton</location>
    </subcellularLocation>
</comment>
<evidence type="ECO:0000313" key="8">
    <source>
        <dbReference type="EnsemblPlants" id="Zm00001eb029570_P002"/>
    </source>
</evidence>
<proteinExistence type="inferred from homology"/>
<dbReference type="Gramene" id="Zm00001eb029570_T002">
    <property type="protein sequence ID" value="Zm00001eb029570_P002"/>
    <property type="gene ID" value="Zm00001eb029570"/>
</dbReference>
<sequence length="601" mass="65815">MVTDWRGRGHGDAGWTPSLHTYGIVEIRASTPHKRVSTAADSPRSPIQRPRNSAETKPPPLLAASRCTPAPHAGNVTLPSFTGFASTTPPSSSINSVSARPRGFRNANFIPSLSDRASLLPLINRRARDLFCFRLPSSWFAHFLIGGMTAAAATRARGRPRRPFAPVAVSPPSQAENRLEREDAPSSFARPVRRRFVACAGKVAGPAVLGAGGEAARKCRSGPSPVCLSSMKTPAAVKRAPGTAIRRRLDPCTKTSKFSAPAAGAGDEARVSEAAGQERRRGSAASASRKRAMSVVAMEEAMAGLPEPGEGRVKYLVDTFERLLLLGGGGGPTARNRGAARRRRKDEATATATLTATPRGAEEIDVSCPSVASSSEVSFPAIPGVACILDASDRTRINHARGQRRQRAYNSTAGSSDRAWSCSRKVTRVTTTQQPFRLRTEQRGKAKEGSFVERLRKMQQEEERLRNPLAQGLPYSTDEPEIPMKPPTKEPTEPIDHVLHSEVRVARRAKFDSQVAERNSFMEQVRLERERQQKADEEIEIKYMRKQQVPRAHPMPDFSKPFVPKRSVKLPTIGREPRFHPRLMRRISTAECSLKMLASRK</sequence>
<evidence type="ECO:0000256" key="2">
    <source>
        <dbReference type="ARBA" id="ARBA00005885"/>
    </source>
</evidence>
<protein>
    <recommendedName>
        <fullName evidence="7">TPX2 C-terminal domain-containing protein</fullName>
    </recommendedName>
</protein>
<reference evidence="8" key="2">
    <citation type="submission" date="2019-07" db="EMBL/GenBank/DDBJ databases">
        <authorList>
            <person name="Seetharam A."/>
            <person name="Woodhouse M."/>
            <person name="Cannon E."/>
        </authorList>
    </citation>
    <scope>NUCLEOTIDE SEQUENCE [LARGE SCALE GENOMIC DNA]</scope>
    <source>
        <strain evidence="8">cv. B73</strain>
    </source>
</reference>
<keyword evidence="4" id="KW-0493">Microtubule</keyword>
<keyword evidence="5" id="KW-0206">Cytoskeleton</keyword>
<reference evidence="8" key="3">
    <citation type="submission" date="2021-05" db="UniProtKB">
        <authorList>
            <consortium name="EnsemblPlants"/>
        </authorList>
    </citation>
    <scope>IDENTIFICATION</scope>
    <source>
        <strain evidence="8">cv. B73</strain>
    </source>
</reference>
<feature type="region of interest" description="Disordered" evidence="6">
    <location>
        <begin position="328"/>
        <end position="350"/>
    </location>
</feature>
<feature type="domain" description="TPX2 C-terminal" evidence="7">
    <location>
        <begin position="498"/>
        <end position="571"/>
    </location>
</feature>
<dbReference type="Proteomes" id="UP000007305">
    <property type="component" value="Chromosome 1"/>
</dbReference>
<feature type="region of interest" description="Disordered" evidence="6">
    <location>
        <begin position="547"/>
        <end position="566"/>
    </location>
</feature>
<reference evidence="9" key="1">
    <citation type="submission" date="2015-12" db="EMBL/GenBank/DDBJ databases">
        <title>Update maize B73 reference genome by single molecule sequencing technologies.</title>
        <authorList>
            <consortium name="Maize Genome Sequencing Project"/>
            <person name="Ware D."/>
        </authorList>
    </citation>
    <scope>NUCLEOTIDE SEQUENCE [LARGE SCALE GENOMIC DNA]</scope>
    <source>
        <strain evidence="9">cv. B73</strain>
    </source>
</reference>
<organism evidence="8 9">
    <name type="scientific">Zea mays</name>
    <name type="common">Maize</name>
    <dbReference type="NCBI Taxonomy" id="4577"/>
    <lineage>
        <taxon>Eukaryota</taxon>
        <taxon>Viridiplantae</taxon>
        <taxon>Streptophyta</taxon>
        <taxon>Embryophyta</taxon>
        <taxon>Tracheophyta</taxon>
        <taxon>Spermatophyta</taxon>
        <taxon>Magnoliopsida</taxon>
        <taxon>Liliopsida</taxon>
        <taxon>Poales</taxon>
        <taxon>Poaceae</taxon>
        <taxon>PACMAD clade</taxon>
        <taxon>Panicoideae</taxon>
        <taxon>Andropogonodae</taxon>
        <taxon>Andropogoneae</taxon>
        <taxon>Tripsacinae</taxon>
        <taxon>Zea</taxon>
    </lineage>
</organism>
<feature type="compositionally biased region" description="Low complexity" evidence="6">
    <location>
        <begin position="164"/>
        <end position="175"/>
    </location>
</feature>
<dbReference type="GO" id="GO:0030295">
    <property type="term" value="F:protein kinase activator activity"/>
    <property type="evidence" value="ECO:0000318"/>
    <property type="project" value="GO_Central"/>
</dbReference>